<evidence type="ECO:0000313" key="2">
    <source>
        <dbReference type="EMBL" id="ARI80279.1"/>
    </source>
</evidence>
<accession>A0AB33BQN6</accession>
<feature type="compositionally biased region" description="Basic residues" evidence="1">
    <location>
        <begin position="52"/>
        <end position="63"/>
    </location>
</feature>
<reference evidence="2 3" key="1">
    <citation type="journal article" date="2018" name="Harmful Algae">
        <title>The highly heterogeneous methylated genomes and diverse restriction-modification systems of bloom-forming Microcystis.</title>
        <authorList>
            <person name="Zhao L."/>
            <person name="Song Y."/>
            <person name="Li L."/>
            <person name="Gan N."/>
            <person name="Brand J.J."/>
            <person name="Song L."/>
        </authorList>
    </citation>
    <scope>NUCLEOTIDE SEQUENCE [LARGE SCALE GENOMIC DNA]</scope>
    <source>
        <strain evidence="2 3">PCC 7806SL</strain>
    </source>
</reference>
<gene>
    <name evidence="2" type="ORF">BH695_0998</name>
</gene>
<organism evidence="2 3">
    <name type="scientific">Microcystis aeruginosa PCC 7806SL</name>
    <dbReference type="NCBI Taxonomy" id="1903187"/>
    <lineage>
        <taxon>Bacteria</taxon>
        <taxon>Bacillati</taxon>
        <taxon>Cyanobacteriota</taxon>
        <taxon>Cyanophyceae</taxon>
        <taxon>Oscillatoriophycideae</taxon>
        <taxon>Chroococcales</taxon>
        <taxon>Microcystaceae</taxon>
        <taxon>Microcystis</taxon>
    </lineage>
</organism>
<sequence>MPIAYCMSAYPNQEINFARLLSLIINKSPLNTRLTHPTSSIFSKKIDPPSGGKKRKIEKSKKG</sequence>
<evidence type="ECO:0000256" key="1">
    <source>
        <dbReference type="SAM" id="MobiDB-lite"/>
    </source>
</evidence>
<dbReference type="EMBL" id="CP020771">
    <property type="protein sequence ID" value="ARI80279.1"/>
    <property type="molecule type" value="Genomic_DNA"/>
</dbReference>
<proteinExistence type="predicted"/>
<evidence type="ECO:0000313" key="3">
    <source>
        <dbReference type="Proteomes" id="UP000192439"/>
    </source>
</evidence>
<keyword evidence="3" id="KW-1185">Reference proteome</keyword>
<dbReference type="AlphaFoldDB" id="A0AB33BQN6"/>
<protein>
    <submittedName>
        <fullName evidence="2">Uncharacterized protein</fullName>
    </submittedName>
</protein>
<name>A0AB33BQN6_MICA7</name>
<feature type="region of interest" description="Disordered" evidence="1">
    <location>
        <begin position="36"/>
        <end position="63"/>
    </location>
</feature>
<dbReference type="Proteomes" id="UP000192439">
    <property type="component" value="Chromosome"/>
</dbReference>